<dbReference type="GO" id="GO:0030466">
    <property type="term" value="P:silent mating-type cassette heterochromatin formation"/>
    <property type="evidence" value="ECO:0007669"/>
    <property type="project" value="TreeGrafter"/>
</dbReference>
<dbReference type="AlphaFoldDB" id="A0AAN7ZSP0"/>
<dbReference type="InterPro" id="IPR038986">
    <property type="entry name" value="Clr2"/>
</dbReference>
<accession>A0AAN7ZSP0</accession>
<dbReference type="InterPro" id="IPR018839">
    <property type="entry name" value="Tscrpt-silencing_Clr2_C"/>
</dbReference>
<dbReference type="GO" id="GO:0070824">
    <property type="term" value="C:SHREC complex"/>
    <property type="evidence" value="ECO:0007669"/>
    <property type="project" value="InterPro"/>
</dbReference>
<dbReference type="Pfam" id="PF16761">
    <property type="entry name" value="Clr2_transil"/>
    <property type="match status" value="1"/>
</dbReference>
<dbReference type="Pfam" id="PF10383">
    <property type="entry name" value="Clr2"/>
    <property type="match status" value="1"/>
</dbReference>
<feature type="compositionally biased region" description="Acidic residues" evidence="1">
    <location>
        <begin position="720"/>
        <end position="730"/>
    </location>
</feature>
<dbReference type="InterPro" id="IPR031915">
    <property type="entry name" value="Clr2_N"/>
</dbReference>
<protein>
    <recommendedName>
        <fullName evidence="6">Cryptic loci regulator 2 N-terminal domain-containing protein</fullName>
    </recommendedName>
</protein>
<feature type="region of interest" description="Disordered" evidence="1">
    <location>
        <begin position="705"/>
        <end position="731"/>
    </location>
</feature>
<dbReference type="Proteomes" id="UP001310594">
    <property type="component" value="Unassembled WGS sequence"/>
</dbReference>
<feature type="compositionally biased region" description="Polar residues" evidence="1">
    <location>
        <begin position="133"/>
        <end position="147"/>
    </location>
</feature>
<evidence type="ECO:0000259" key="2">
    <source>
        <dbReference type="Pfam" id="PF10383"/>
    </source>
</evidence>
<reference evidence="4" key="1">
    <citation type="submission" date="2023-08" db="EMBL/GenBank/DDBJ databases">
        <title>Black Yeasts Isolated from many extreme environments.</title>
        <authorList>
            <person name="Coleine C."/>
            <person name="Stajich J.E."/>
            <person name="Selbmann L."/>
        </authorList>
    </citation>
    <scope>NUCLEOTIDE SEQUENCE</scope>
    <source>
        <strain evidence="4">CCFEE 5810</strain>
    </source>
</reference>
<feature type="compositionally biased region" description="Polar residues" evidence="1">
    <location>
        <begin position="1"/>
        <end position="10"/>
    </location>
</feature>
<gene>
    <name evidence="4" type="ORF">LTR97_008288</name>
</gene>
<dbReference type="PANTHER" id="PTHR38046:SF1">
    <property type="entry name" value="CRYPTIC LOCI REGULATOR 2"/>
    <property type="match status" value="1"/>
</dbReference>
<feature type="domain" description="Cryptic loci regulator 2 C-terminal" evidence="2">
    <location>
        <begin position="409"/>
        <end position="539"/>
    </location>
</feature>
<feature type="region of interest" description="Disordered" evidence="1">
    <location>
        <begin position="131"/>
        <end position="180"/>
    </location>
</feature>
<dbReference type="PANTHER" id="PTHR38046">
    <property type="entry name" value="CRYPTIC LOCI REGULATOR 2"/>
    <property type="match status" value="1"/>
</dbReference>
<evidence type="ECO:0000256" key="1">
    <source>
        <dbReference type="SAM" id="MobiDB-lite"/>
    </source>
</evidence>
<organism evidence="4 5">
    <name type="scientific">Elasticomyces elasticus</name>
    <dbReference type="NCBI Taxonomy" id="574655"/>
    <lineage>
        <taxon>Eukaryota</taxon>
        <taxon>Fungi</taxon>
        <taxon>Dikarya</taxon>
        <taxon>Ascomycota</taxon>
        <taxon>Pezizomycotina</taxon>
        <taxon>Dothideomycetes</taxon>
        <taxon>Dothideomycetidae</taxon>
        <taxon>Mycosphaerellales</taxon>
        <taxon>Teratosphaeriaceae</taxon>
        <taxon>Elasticomyces</taxon>
    </lineage>
</organism>
<dbReference type="GO" id="GO:0031934">
    <property type="term" value="C:mating-type region heterochromatin"/>
    <property type="evidence" value="ECO:0007669"/>
    <property type="project" value="TreeGrafter"/>
</dbReference>
<evidence type="ECO:0000313" key="4">
    <source>
        <dbReference type="EMBL" id="KAK5695868.1"/>
    </source>
</evidence>
<evidence type="ECO:0000259" key="3">
    <source>
        <dbReference type="Pfam" id="PF16761"/>
    </source>
</evidence>
<proteinExistence type="predicted"/>
<dbReference type="GO" id="GO:0033553">
    <property type="term" value="C:rDNA heterochromatin"/>
    <property type="evidence" value="ECO:0007669"/>
    <property type="project" value="TreeGrafter"/>
</dbReference>
<name>A0AAN7ZSP0_9PEZI</name>
<comment type="caution">
    <text evidence="4">The sequence shown here is derived from an EMBL/GenBank/DDBJ whole genome shotgun (WGS) entry which is preliminary data.</text>
</comment>
<feature type="region of interest" description="Disordered" evidence="1">
    <location>
        <begin position="1"/>
        <end position="27"/>
    </location>
</feature>
<evidence type="ECO:0000313" key="5">
    <source>
        <dbReference type="Proteomes" id="UP001310594"/>
    </source>
</evidence>
<dbReference type="EMBL" id="JAVRQU010000013">
    <property type="protein sequence ID" value="KAK5695868.1"/>
    <property type="molecule type" value="Genomic_DNA"/>
</dbReference>
<feature type="compositionally biased region" description="Low complexity" evidence="1">
    <location>
        <begin position="158"/>
        <end position="167"/>
    </location>
</feature>
<feature type="domain" description="Cryptic loci regulator 2 N-terminal" evidence="3">
    <location>
        <begin position="55"/>
        <end position="119"/>
    </location>
</feature>
<evidence type="ECO:0008006" key="6">
    <source>
        <dbReference type="Google" id="ProtNLM"/>
    </source>
</evidence>
<feature type="compositionally biased region" description="Basic and acidic residues" evidence="1">
    <location>
        <begin position="14"/>
        <end position="27"/>
    </location>
</feature>
<sequence>MPVTILQIQPGSDGDGRRRPKTEGTHTRNDTYWLQRLGEEYAKMQGLPRTPGITYQLDRLPDGYGGWEKPRGAAGGDSKHVDRYMYGHPKGIARSIPDILPHFKALMNGTVLSCACKLCAGGGRQSGVGLATGGSQRSVSPTSSQHFAQPKAPKVPKAPKAQVSAPKLAGVPQKPQPMSDIEMAPPMRRKQVDGDGIPDAIRLLLDKLKDEGVDGKVDEPMFEHLSPDWRTGHTALLKTLREWADLPAYEPRVGELVLFVRHLHPHESLAWDKSAQTWRVLDTTTNSWVSSKAAKWEAGVVTQMPTEAITNEDLAGVPESKTNSVTSAGFRVEPLPKVRSTTKSLTRQHKYVPLHALRPLALWKDCLNGVAEADYHQTIGHALSVASGLCILGRYHFKGTWAEATISAQGMYLGAESVVVGDVVRLQNKEPGGAYEKERITDVMVVTAIKVRIVNLDEAGDDDYDEGRPYTTCTHVSGRVFTLDPARSFDGVGKVPISANSPTLPQGLADIGTWYHVTDPAKIKARIEVPFTRIIGRCFGDAALEAWFTPPENVATTASFQAVNSAPALKLNGVDTENISRGLAGTVEARDYSIKHDSRVEKDAGKTWFWADSRVEMLDVHEVNSVFVGQKDEKRKSQMGEWKNALQVIDGRKAGYVVSKEVARSDIVDAASGAGPRMMVDMSAVENSNEQDDDDDDAMDVDEQLNTESRGTAPSAGPTDVDEDDDEEDASAALAMFKAKPNAKTVTEVREVVELDSDSDMP</sequence>